<dbReference type="PRINTS" id="PR00080">
    <property type="entry name" value="SDRFAMILY"/>
</dbReference>
<dbReference type="PANTHER" id="PTHR44196">
    <property type="entry name" value="DEHYDROGENASE/REDUCTASE SDR FAMILY MEMBER 7B"/>
    <property type="match status" value="1"/>
</dbReference>
<dbReference type="InterPro" id="IPR036291">
    <property type="entry name" value="NAD(P)-bd_dom_sf"/>
</dbReference>
<protein>
    <submittedName>
        <fullName evidence="4">Short-chain dehydrogenase</fullName>
    </submittedName>
</protein>
<keyword evidence="2" id="KW-0560">Oxidoreductase</keyword>
<dbReference type="RefSeq" id="WP_095605158.1">
    <property type="nucleotide sequence ID" value="NZ_NSKE01000001.1"/>
</dbReference>
<dbReference type="SUPFAM" id="SSF51735">
    <property type="entry name" value="NAD(P)-binding Rossmann-fold domains"/>
    <property type="match status" value="1"/>
</dbReference>
<dbReference type="PRINTS" id="PR00081">
    <property type="entry name" value="GDHRDH"/>
</dbReference>
<name>A0A2A2GG04_9BACT</name>
<accession>A0A2A2GG04</accession>
<evidence type="ECO:0000256" key="3">
    <source>
        <dbReference type="RuleBase" id="RU000363"/>
    </source>
</evidence>
<dbReference type="Pfam" id="PF00106">
    <property type="entry name" value="adh_short"/>
    <property type="match status" value="1"/>
</dbReference>
<proteinExistence type="inferred from homology"/>
<dbReference type="OrthoDB" id="9787298at2"/>
<dbReference type="Proteomes" id="UP000218831">
    <property type="component" value="Unassembled WGS sequence"/>
</dbReference>
<dbReference type="GO" id="GO:0016020">
    <property type="term" value="C:membrane"/>
    <property type="evidence" value="ECO:0007669"/>
    <property type="project" value="TreeGrafter"/>
</dbReference>
<comment type="similarity">
    <text evidence="1 3">Belongs to the short-chain dehydrogenases/reductases (SDR) family.</text>
</comment>
<sequence>MSKVAVVTGASRGIGREICKELADKGHHAVAVARSEQPLNKLANSYPNISAIPTDLTNQKDVDKLVTQLERDYDTVDILINNAGTLINKTFEELTLDDWRSQLESNLISAIHITNKMLSLFSNDAHIVNISSMGGFQGSAKFPGLAAYSVSKGALSILTECLSVELSDKNIKANALCLGAVQTEMLENAFPGMEAPVSAKGMGNYITDFAIKGSAFYNGKILPVSLEDPD</sequence>
<evidence type="ECO:0000313" key="4">
    <source>
        <dbReference type="EMBL" id="PAU95914.1"/>
    </source>
</evidence>
<comment type="caution">
    <text evidence="4">The sequence shown here is derived from an EMBL/GenBank/DDBJ whole genome shotgun (WGS) entry which is preliminary data.</text>
</comment>
<keyword evidence="5" id="KW-1185">Reference proteome</keyword>
<dbReference type="GO" id="GO:0016491">
    <property type="term" value="F:oxidoreductase activity"/>
    <property type="evidence" value="ECO:0007669"/>
    <property type="project" value="UniProtKB-KW"/>
</dbReference>
<dbReference type="EMBL" id="NSKE01000001">
    <property type="protein sequence ID" value="PAU95914.1"/>
    <property type="molecule type" value="Genomic_DNA"/>
</dbReference>
<organism evidence="4 5">
    <name type="scientific">Fodinibius salipaludis</name>
    <dbReference type="NCBI Taxonomy" id="2032627"/>
    <lineage>
        <taxon>Bacteria</taxon>
        <taxon>Pseudomonadati</taxon>
        <taxon>Balneolota</taxon>
        <taxon>Balneolia</taxon>
        <taxon>Balneolales</taxon>
        <taxon>Balneolaceae</taxon>
        <taxon>Fodinibius</taxon>
    </lineage>
</organism>
<dbReference type="Gene3D" id="3.40.50.720">
    <property type="entry name" value="NAD(P)-binding Rossmann-like Domain"/>
    <property type="match status" value="1"/>
</dbReference>
<reference evidence="4 5" key="1">
    <citation type="submission" date="2017-08" db="EMBL/GenBank/DDBJ databases">
        <title>Aliifodinibius alkalisoli sp. nov., isolated from saline alkaline soil.</title>
        <authorList>
            <person name="Liu D."/>
            <person name="Zhang G."/>
        </authorList>
    </citation>
    <scope>NUCLEOTIDE SEQUENCE [LARGE SCALE GENOMIC DNA]</scope>
    <source>
        <strain evidence="4 5">WN023</strain>
    </source>
</reference>
<evidence type="ECO:0000313" key="5">
    <source>
        <dbReference type="Proteomes" id="UP000218831"/>
    </source>
</evidence>
<evidence type="ECO:0000256" key="2">
    <source>
        <dbReference type="ARBA" id="ARBA00023002"/>
    </source>
</evidence>
<gene>
    <name evidence="4" type="ORF">CK503_02355</name>
</gene>
<dbReference type="CDD" id="cd05233">
    <property type="entry name" value="SDR_c"/>
    <property type="match status" value="1"/>
</dbReference>
<evidence type="ECO:0000256" key="1">
    <source>
        <dbReference type="ARBA" id="ARBA00006484"/>
    </source>
</evidence>
<dbReference type="InterPro" id="IPR002347">
    <property type="entry name" value="SDR_fam"/>
</dbReference>
<dbReference type="PANTHER" id="PTHR44196:SF1">
    <property type="entry name" value="DEHYDROGENASE_REDUCTASE SDR FAMILY MEMBER 7B"/>
    <property type="match status" value="1"/>
</dbReference>
<dbReference type="AlphaFoldDB" id="A0A2A2GG04"/>